<sequence length="447" mass="49382">MAAANDNTVKVNEVTKITPFSNSTTEFSLPLTLFDTYWLKFFPVERLFFYQISGLTPDSFNSVILPKLKHSLSLTLLHYLPVAGNLVWPEDATKPAIYYFPNDGVSLTVAESNADFDFLSGNGIRPSAEFRPLTPQLSISDDKTAVLAVQITLFPNQGFCIGISTHHSMFDGRSTVMFMKSWAHLCKQEEENPSLLPQLTPSFDRTVIKDTKGIDLVYANNWLAFTGSDSDPKNRRSEIFSNHSGCEQIDNKQNENEAKQSAQLQTFVLTLAYAFVCMVKAKGGDSNRDVIYAFKADYRSRLNPPLPMNYFGSCSGTHATIAKAGEFMKETGLAFVSEKLSHMVKEIESGLTLEGFEDKLVKLMSMMKSVQGGAQGLGVAGSIRLDVYGPDFGWWKPKKVEIVSIENTGAISLSESRDGGGRVEIGVVLEKQQMEAFASLFVDGLKS</sequence>
<evidence type="ECO:0000313" key="2">
    <source>
        <dbReference type="Proteomes" id="UP001164539"/>
    </source>
</evidence>
<name>A0ACC1X8L3_MELAZ</name>
<evidence type="ECO:0000313" key="1">
    <source>
        <dbReference type="EMBL" id="KAJ4707292.1"/>
    </source>
</evidence>
<organism evidence="1 2">
    <name type="scientific">Melia azedarach</name>
    <name type="common">Chinaberry tree</name>
    <dbReference type="NCBI Taxonomy" id="155640"/>
    <lineage>
        <taxon>Eukaryota</taxon>
        <taxon>Viridiplantae</taxon>
        <taxon>Streptophyta</taxon>
        <taxon>Embryophyta</taxon>
        <taxon>Tracheophyta</taxon>
        <taxon>Spermatophyta</taxon>
        <taxon>Magnoliopsida</taxon>
        <taxon>eudicotyledons</taxon>
        <taxon>Gunneridae</taxon>
        <taxon>Pentapetalae</taxon>
        <taxon>rosids</taxon>
        <taxon>malvids</taxon>
        <taxon>Sapindales</taxon>
        <taxon>Meliaceae</taxon>
        <taxon>Melia</taxon>
    </lineage>
</organism>
<accession>A0ACC1X8L3</accession>
<gene>
    <name evidence="1" type="ORF">OWV82_020836</name>
</gene>
<proteinExistence type="predicted"/>
<dbReference type="Proteomes" id="UP001164539">
    <property type="component" value="Chromosome 11"/>
</dbReference>
<reference evidence="1 2" key="1">
    <citation type="journal article" date="2023" name="Science">
        <title>Complex scaffold remodeling in plant triterpene biosynthesis.</title>
        <authorList>
            <person name="De La Pena R."/>
            <person name="Hodgson H."/>
            <person name="Liu J.C."/>
            <person name="Stephenson M.J."/>
            <person name="Martin A.C."/>
            <person name="Owen C."/>
            <person name="Harkess A."/>
            <person name="Leebens-Mack J."/>
            <person name="Jimenez L.E."/>
            <person name="Osbourn A."/>
            <person name="Sattely E.S."/>
        </authorList>
    </citation>
    <scope>NUCLEOTIDE SEQUENCE [LARGE SCALE GENOMIC DNA]</scope>
    <source>
        <strain evidence="2">cv. JPN11</strain>
        <tissue evidence="1">Leaf</tissue>
    </source>
</reference>
<dbReference type="EMBL" id="CM051404">
    <property type="protein sequence ID" value="KAJ4707292.1"/>
    <property type="molecule type" value="Genomic_DNA"/>
</dbReference>
<protein>
    <submittedName>
        <fullName evidence="1">Phenolic glucoside malonyltransferase 1-like</fullName>
    </submittedName>
</protein>
<comment type="caution">
    <text evidence="1">The sequence shown here is derived from an EMBL/GenBank/DDBJ whole genome shotgun (WGS) entry which is preliminary data.</text>
</comment>
<keyword evidence="2" id="KW-1185">Reference proteome</keyword>